<dbReference type="Proteomes" id="UP000830401">
    <property type="component" value="Chromosome"/>
</dbReference>
<sequence>MDSFSTAYLDVTYHPNQQLLYGHWKRGVMPFELQRGYAAILDIAAEMNCRFWLIDVRRRTGVDASDVFWMMEDFFPRVYPRLGRTAYVALLMAPHHLAGAMANIGIPQKSEASQDLPYLIQRFTEEAPARAWLEHCLQQDSVER</sequence>
<keyword evidence="2" id="KW-1185">Reference proteome</keyword>
<gene>
    <name evidence="1" type="ORF">MUN86_07835</name>
</gene>
<proteinExistence type="predicted"/>
<organism evidence="1 2">
    <name type="scientific">Hymenobacter volaticus</name>
    <dbReference type="NCBI Taxonomy" id="2932254"/>
    <lineage>
        <taxon>Bacteria</taxon>
        <taxon>Pseudomonadati</taxon>
        <taxon>Bacteroidota</taxon>
        <taxon>Cytophagia</taxon>
        <taxon>Cytophagales</taxon>
        <taxon>Hymenobacteraceae</taxon>
        <taxon>Hymenobacter</taxon>
    </lineage>
</organism>
<evidence type="ECO:0000313" key="1">
    <source>
        <dbReference type="EMBL" id="UOQ67762.1"/>
    </source>
</evidence>
<accession>A0ABY4GAG7</accession>
<evidence type="ECO:0008006" key="3">
    <source>
        <dbReference type="Google" id="ProtNLM"/>
    </source>
</evidence>
<protein>
    <recommendedName>
        <fullName evidence="3">STAS/SEC14 domain-containing protein</fullName>
    </recommendedName>
</protein>
<evidence type="ECO:0000313" key="2">
    <source>
        <dbReference type="Proteomes" id="UP000830401"/>
    </source>
</evidence>
<dbReference type="EMBL" id="CP095061">
    <property type="protein sequence ID" value="UOQ67762.1"/>
    <property type="molecule type" value="Genomic_DNA"/>
</dbReference>
<reference evidence="1" key="1">
    <citation type="submission" date="2022-04" db="EMBL/GenBank/DDBJ databases">
        <title>Hymenobacter sp. isolated from the air.</title>
        <authorList>
            <person name="Won M."/>
            <person name="Lee C.-M."/>
            <person name="Woen H.-Y."/>
            <person name="Kwon S.-W."/>
        </authorList>
    </citation>
    <scope>NUCLEOTIDE SEQUENCE</scope>
    <source>
        <strain evidence="1">5420S-77</strain>
    </source>
</reference>
<dbReference type="RefSeq" id="WP_245123818.1">
    <property type="nucleotide sequence ID" value="NZ_CP095061.1"/>
</dbReference>
<name>A0ABY4GAG7_9BACT</name>